<dbReference type="Pfam" id="PF11236">
    <property type="entry name" value="DUF3037"/>
    <property type="match status" value="1"/>
</dbReference>
<sequence length="290" mass="33287">MEKRRTYWYSIIKYVADFTKGEPLNVGIYIEEENTNYINYLLIEHDNSKLKAIFENKIQADVYKYSKEYFDYLLSKISKNEYPTNSVSDSILSYLIRENDLPKGIILSEPQFAKTSDVKSLFDSLAINYIGKKFLPKKNEAKKLIIKDRANSIFAEANLLNKKIKSNVRLTPSPNLPFKYQIDYVYSSGNKIDIIHTAPENIDLLPAWFEKVNVFSTKFSKSDKISLLFDSSVDSELLSGTQSVVSTLIQSDKRIEAIDIRDTNNSMNELVSNIKDNALNIDELEKLIAV</sequence>
<dbReference type="RefSeq" id="WP_248852418.1">
    <property type="nucleotide sequence ID" value="NZ_CP097044.1"/>
</dbReference>
<dbReference type="EMBL" id="CP116507">
    <property type="protein sequence ID" value="WCG22260.1"/>
    <property type="molecule type" value="Genomic_DNA"/>
</dbReference>
<organism evidence="1 2">
    <name type="scientific">Vagococcus lutrae</name>
    <dbReference type="NCBI Taxonomy" id="81947"/>
    <lineage>
        <taxon>Bacteria</taxon>
        <taxon>Bacillati</taxon>
        <taxon>Bacillota</taxon>
        <taxon>Bacilli</taxon>
        <taxon>Lactobacillales</taxon>
        <taxon>Enterococcaceae</taxon>
        <taxon>Vagococcus</taxon>
    </lineage>
</organism>
<proteinExistence type="predicted"/>
<dbReference type="InterPro" id="IPR021398">
    <property type="entry name" value="DUF3037"/>
</dbReference>
<dbReference type="Proteomes" id="UP001179600">
    <property type="component" value="Chromosome"/>
</dbReference>
<accession>A0AAE9XHW4</accession>
<name>A0AAE9XHW4_9ENTE</name>
<evidence type="ECO:0000313" key="1">
    <source>
        <dbReference type="EMBL" id="WCG22260.1"/>
    </source>
</evidence>
<protein>
    <submittedName>
        <fullName evidence="1">DUF3037 domain-containing protein</fullName>
    </submittedName>
</protein>
<evidence type="ECO:0000313" key="2">
    <source>
        <dbReference type="Proteomes" id="UP001179600"/>
    </source>
</evidence>
<gene>
    <name evidence="1" type="ORF">PML95_07610</name>
</gene>
<reference evidence="1" key="1">
    <citation type="submission" date="2023-01" db="EMBL/GenBank/DDBJ databases">
        <title>Oxazolidinone resistance genes in florfenicol resistant enterococci from beef cattle and veal calves at slaughter.</title>
        <authorList>
            <person name="Biggel M."/>
        </authorList>
    </citation>
    <scope>NUCLEOTIDE SEQUENCE</scope>
    <source>
        <strain evidence="1">K204-1</strain>
    </source>
</reference>
<dbReference type="AlphaFoldDB" id="A0AAE9XHW4"/>